<feature type="compositionally biased region" description="Low complexity" evidence="13">
    <location>
        <begin position="1"/>
        <end position="16"/>
    </location>
</feature>
<dbReference type="UniPathway" id="UPA00135">
    <property type="reaction ID" value="UER00197"/>
</dbReference>
<dbReference type="Pfam" id="PF00266">
    <property type="entry name" value="Aminotran_5"/>
    <property type="match status" value="1"/>
</dbReference>
<evidence type="ECO:0000256" key="13">
    <source>
        <dbReference type="SAM" id="MobiDB-lite"/>
    </source>
</evidence>
<comment type="similarity">
    <text evidence="3">Belongs to the class-V pyridoxal-phosphate-dependent aminotransferase family. SerC subfamily.</text>
</comment>
<proteinExistence type="inferred from homology"/>
<evidence type="ECO:0000256" key="12">
    <source>
        <dbReference type="RuleBase" id="RU004504"/>
    </source>
</evidence>
<evidence type="ECO:0000313" key="16">
    <source>
        <dbReference type="EnsemblMetazoa" id="KAF7491351.1"/>
    </source>
</evidence>
<keyword evidence="7 15" id="KW-0808">Transferase</keyword>
<comment type="cofactor">
    <cofactor evidence="1 12">
        <name>pyridoxal 5'-phosphate</name>
        <dbReference type="ChEBI" id="CHEBI:597326"/>
    </cofactor>
</comment>
<evidence type="ECO:0000313" key="17">
    <source>
        <dbReference type="Proteomes" id="UP000070412"/>
    </source>
</evidence>
<dbReference type="PANTHER" id="PTHR43247:SF1">
    <property type="entry name" value="PHOSPHOSERINE AMINOTRANSFERASE"/>
    <property type="match status" value="1"/>
</dbReference>
<evidence type="ECO:0000256" key="9">
    <source>
        <dbReference type="ARBA" id="ARBA00023299"/>
    </source>
</evidence>
<dbReference type="GO" id="GO:0004648">
    <property type="term" value="F:O-phospho-L-serine:2-oxoglutarate aminotransferase activity"/>
    <property type="evidence" value="ECO:0007669"/>
    <property type="project" value="UniProtKB-EC"/>
</dbReference>
<dbReference type="InterPro" id="IPR020578">
    <property type="entry name" value="Aminotrans_V_PyrdxlP_BS"/>
</dbReference>
<feature type="region of interest" description="Disordered" evidence="13">
    <location>
        <begin position="1"/>
        <end position="24"/>
    </location>
</feature>
<reference evidence="15" key="2">
    <citation type="submission" date="2020-01" db="EMBL/GenBank/DDBJ databases">
        <authorList>
            <person name="Korhonen P.K.K."/>
            <person name="Guangxu M.G."/>
            <person name="Wang T.W."/>
            <person name="Stroehlein A.J.S."/>
            <person name="Young N.D."/>
            <person name="Ang C.-S.A."/>
            <person name="Fernando D.W.F."/>
            <person name="Lu H.L."/>
            <person name="Taylor S.T."/>
            <person name="Ehtesham M.E.M."/>
            <person name="Najaraj S.H.N."/>
            <person name="Harsha G.H.G."/>
            <person name="Madugundu A.M."/>
            <person name="Renuse S.R."/>
            <person name="Holt D.H."/>
            <person name="Pandey A.P."/>
            <person name="Papenfuss A.P."/>
            <person name="Gasser R.B.G."/>
            <person name="Fischer K.F."/>
        </authorList>
    </citation>
    <scope>NUCLEOTIDE SEQUENCE</scope>
    <source>
        <strain evidence="15">SSS_KF_BRIS2020</strain>
    </source>
</reference>
<evidence type="ECO:0000256" key="1">
    <source>
        <dbReference type="ARBA" id="ARBA00001933"/>
    </source>
</evidence>
<dbReference type="OrthoDB" id="1703350at2759"/>
<dbReference type="FunFam" id="3.90.1150.10:FF:000006">
    <property type="entry name" value="Phosphoserine aminotransferase"/>
    <property type="match status" value="1"/>
</dbReference>
<dbReference type="PIRSF" id="PIRSF000525">
    <property type="entry name" value="SerC"/>
    <property type="match status" value="1"/>
</dbReference>
<dbReference type="NCBIfam" id="NF003764">
    <property type="entry name" value="PRK05355.1"/>
    <property type="match status" value="1"/>
</dbReference>
<evidence type="ECO:0000256" key="6">
    <source>
        <dbReference type="ARBA" id="ARBA00022605"/>
    </source>
</evidence>
<evidence type="ECO:0000256" key="8">
    <source>
        <dbReference type="ARBA" id="ARBA00022898"/>
    </source>
</evidence>
<keyword evidence="9" id="KW-0718">Serine biosynthesis</keyword>
<dbReference type="FunFam" id="3.40.640.10:FF:000010">
    <property type="entry name" value="Phosphoserine aminotransferase"/>
    <property type="match status" value="1"/>
</dbReference>
<dbReference type="InterPro" id="IPR015421">
    <property type="entry name" value="PyrdxlP-dep_Trfase_major"/>
</dbReference>
<dbReference type="InterPro" id="IPR022278">
    <property type="entry name" value="Pser_aminoTfrase"/>
</dbReference>
<dbReference type="Proteomes" id="UP000070412">
    <property type="component" value="Unassembled WGS sequence"/>
</dbReference>
<dbReference type="EMBL" id="WVUK01000060">
    <property type="protein sequence ID" value="KAF7491351.1"/>
    <property type="molecule type" value="Genomic_DNA"/>
</dbReference>
<organism evidence="15">
    <name type="scientific">Sarcoptes scabiei</name>
    <name type="common">Itch mite</name>
    <name type="synonym">Acarus scabiei</name>
    <dbReference type="NCBI Taxonomy" id="52283"/>
    <lineage>
        <taxon>Eukaryota</taxon>
        <taxon>Metazoa</taxon>
        <taxon>Ecdysozoa</taxon>
        <taxon>Arthropoda</taxon>
        <taxon>Chelicerata</taxon>
        <taxon>Arachnida</taxon>
        <taxon>Acari</taxon>
        <taxon>Acariformes</taxon>
        <taxon>Sarcoptiformes</taxon>
        <taxon>Astigmata</taxon>
        <taxon>Psoroptidia</taxon>
        <taxon>Sarcoptoidea</taxon>
        <taxon>Sarcoptidae</taxon>
        <taxon>Sarcoptinae</taxon>
        <taxon>Sarcoptes</taxon>
    </lineage>
</organism>
<evidence type="ECO:0000256" key="11">
    <source>
        <dbReference type="ARBA" id="ARBA00049007"/>
    </source>
</evidence>
<protein>
    <recommendedName>
        <fullName evidence="4">phosphoserine transaminase</fullName>
        <ecNumber evidence="4">2.6.1.52</ecNumber>
    </recommendedName>
</protein>
<dbReference type="GO" id="GO:0005737">
    <property type="term" value="C:cytoplasm"/>
    <property type="evidence" value="ECO:0007669"/>
    <property type="project" value="TreeGrafter"/>
</dbReference>
<sequence length="401" mass="45579">MSPRRSSTSSSSSSSSSDDERDHHQKYRRMINCNPGPAAQPREILEQAHRELFDYQNTGISVMEMSHRSAEFENIIKTAEQLLREIVNIPDNYRVLFMHGGGTAQFSAIPLNLCNKFKEQLVNYACTGVWSEKAAKEAEKYCIVHRVLPPKKLDGTLETIPDYSDWNINPEGTYLYYTDNETLTGLEYPIQIQAPISNPKMIVAVDMTSNFLTRKFDVSNYGVVIAAAQKNIGIAGVGVVIVREDLLGSPMPICPLTMDYTLWNKNKSLYNTPSCYPIYMCMLYLQWIKKKGGLEEMERRARKRSELIYSIIDQSNGFFYNPIDPKCRSRINITFRIGGGSKGDDALEKLFIDECKNRNIIGVKGHRLVGGIRISMFNAMRVKDAEIIADLMRKFLKKHGQ</sequence>
<evidence type="ECO:0000259" key="14">
    <source>
        <dbReference type="Pfam" id="PF00266"/>
    </source>
</evidence>
<dbReference type="Gene3D" id="3.90.1150.10">
    <property type="entry name" value="Aspartate Aminotransferase, domain 1"/>
    <property type="match status" value="1"/>
</dbReference>
<gene>
    <name evidence="15" type="ORF">SSS_4902</name>
</gene>
<evidence type="ECO:0000256" key="10">
    <source>
        <dbReference type="ARBA" id="ARBA00047630"/>
    </source>
</evidence>
<keyword evidence="8" id="KW-0663">Pyridoxal phosphate</keyword>
<dbReference type="EnsemblMetazoa" id="SSS_4902s_mrna">
    <property type="protein sequence ID" value="KAF7491351.1"/>
    <property type="gene ID" value="SSS_4902"/>
</dbReference>
<dbReference type="PANTHER" id="PTHR43247">
    <property type="entry name" value="PHOSPHOSERINE AMINOTRANSFERASE"/>
    <property type="match status" value="1"/>
</dbReference>
<keyword evidence="6" id="KW-0028">Amino-acid biosynthesis</keyword>
<dbReference type="PROSITE" id="PS00595">
    <property type="entry name" value="AA_TRANSFER_CLASS_5"/>
    <property type="match status" value="1"/>
</dbReference>
<keyword evidence="17" id="KW-1185">Reference proteome</keyword>
<dbReference type="AlphaFoldDB" id="A0A834R790"/>
<dbReference type="SUPFAM" id="SSF53383">
    <property type="entry name" value="PLP-dependent transferases"/>
    <property type="match status" value="1"/>
</dbReference>
<dbReference type="UniPathway" id="UPA00244">
    <property type="reaction ID" value="UER00311"/>
</dbReference>
<keyword evidence="5 15" id="KW-0032">Aminotransferase</keyword>
<accession>A0A834R790</accession>
<dbReference type="GO" id="GO:0030170">
    <property type="term" value="F:pyridoxal phosphate binding"/>
    <property type="evidence" value="ECO:0007669"/>
    <property type="project" value="TreeGrafter"/>
</dbReference>
<evidence type="ECO:0000256" key="5">
    <source>
        <dbReference type="ARBA" id="ARBA00022576"/>
    </source>
</evidence>
<evidence type="ECO:0000256" key="3">
    <source>
        <dbReference type="ARBA" id="ARBA00006904"/>
    </source>
</evidence>
<reference evidence="17" key="1">
    <citation type="journal article" date="2020" name="PLoS Negl. Trop. Dis.">
        <title>High-quality nuclear genome for Sarcoptes scabiei-A critical resource for a neglected parasite.</title>
        <authorList>
            <person name="Korhonen P.K."/>
            <person name="Gasser R.B."/>
            <person name="Ma G."/>
            <person name="Wang T."/>
            <person name="Stroehlein A.J."/>
            <person name="Young N.D."/>
            <person name="Ang C.S."/>
            <person name="Fernando D.D."/>
            <person name="Lu H.C."/>
            <person name="Taylor S."/>
            <person name="Reynolds S.L."/>
            <person name="Mofiz E."/>
            <person name="Najaraj S.H."/>
            <person name="Gowda H."/>
            <person name="Madugundu A."/>
            <person name="Renuse S."/>
            <person name="Holt D."/>
            <person name="Pandey A."/>
            <person name="Papenfuss A.T."/>
            <person name="Fischer K."/>
        </authorList>
    </citation>
    <scope>NUCLEOTIDE SEQUENCE [LARGE SCALE GENOMIC DNA]</scope>
</reference>
<name>A0A834R790_SARSC</name>
<dbReference type="InterPro" id="IPR015424">
    <property type="entry name" value="PyrdxlP-dep_Trfase"/>
</dbReference>
<comment type="catalytic activity">
    <reaction evidence="10">
        <text>4-(phosphooxy)-L-threonine + 2-oxoglutarate = (R)-3-hydroxy-2-oxo-4-phosphooxybutanoate + L-glutamate</text>
        <dbReference type="Rhea" id="RHEA:16573"/>
        <dbReference type="ChEBI" id="CHEBI:16810"/>
        <dbReference type="ChEBI" id="CHEBI:29985"/>
        <dbReference type="ChEBI" id="CHEBI:58452"/>
        <dbReference type="ChEBI" id="CHEBI:58538"/>
        <dbReference type="EC" id="2.6.1.52"/>
    </reaction>
</comment>
<dbReference type="HAMAP" id="MF_00160">
    <property type="entry name" value="SerC_aminotrans_5"/>
    <property type="match status" value="1"/>
</dbReference>
<evidence type="ECO:0000256" key="4">
    <source>
        <dbReference type="ARBA" id="ARBA00013030"/>
    </source>
</evidence>
<dbReference type="InterPro" id="IPR015422">
    <property type="entry name" value="PyrdxlP-dep_Trfase_small"/>
</dbReference>
<dbReference type="GO" id="GO:0006564">
    <property type="term" value="P:L-serine biosynthetic process"/>
    <property type="evidence" value="ECO:0007669"/>
    <property type="project" value="UniProtKB-KW"/>
</dbReference>
<dbReference type="Gene3D" id="3.40.640.10">
    <property type="entry name" value="Type I PLP-dependent aspartate aminotransferase-like (Major domain)"/>
    <property type="match status" value="1"/>
</dbReference>
<evidence type="ECO:0000313" key="15">
    <source>
        <dbReference type="EMBL" id="KAF7491351.1"/>
    </source>
</evidence>
<comment type="catalytic activity">
    <reaction evidence="11">
        <text>O-phospho-L-serine + 2-oxoglutarate = 3-phosphooxypyruvate + L-glutamate</text>
        <dbReference type="Rhea" id="RHEA:14329"/>
        <dbReference type="ChEBI" id="CHEBI:16810"/>
        <dbReference type="ChEBI" id="CHEBI:18110"/>
        <dbReference type="ChEBI" id="CHEBI:29985"/>
        <dbReference type="ChEBI" id="CHEBI:57524"/>
        <dbReference type="EC" id="2.6.1.52"/>
    </reaction>
</comment>
<reference evidence="16" key="3">
    <citation type="submission" date="2022-06" db="UniProtKB">
        <authorList>
            <consortium name="EnsemblMetazoa"/>
        </authorList>
    </citation>
    <scope>IDENTIFICATION</scope>
</reference>
<comment type="pathway">
    <text evidence="2">Amino-acid biosynthesis; L-serine biosynthesis; L-serine from 3-phospho-D-glycerate: step 2/3.</text>
</comment>
<feature type="domain" description="Aminotransferase class V" evidence="14">
    <location>
        <begin position="33"/>
        <end position="386"/>
    </location>
</feature>
<evidence type="ECO:0000256" key="7">
    <source>
        <dbReference type="ARBA" id="ARBA00022679"/>
    </source>
</evidence>
<dbReference type="InterPro" id="IPR000192">
    <property type="entry name" value="Aminotrans_V_dom"/>
</dbReference>
<dbReference type="EC" id="2.6.1.52" evidence="4"/>
<evidence type="ECO:0000256" key="2">
    <source>
        <dbReference type="ARBA" id="ARBA00005099"/>
    </source>
</evidence>